<keyword evidence="3" id="KW-1185">Reference proteome</keyword>
<organism evidence="3">
    <name type="scientific">Serpula lacrymans var. lacrymans (strain S7.3)</name>
    <name type="common">Dry rot fungus</name>
    <dbReference type="NCBI Taxonomy" id="936435"/>
    <lineage>
        <taxon>Eukaryota</taxon>
        <taxon>Fungi</taxon>
        <taxon>Dikarya</taxon>
        <taxon>Basidiomycota</taxon>
        <taxon>Agaricomycotina</taxon>
        <taxon>Agaricomycetes</taxon>
        <taxon>Agaricomycetidae</taxon>
        <taxon>Boletales</taxon>
        <taxon>Coniophorineae</taxon>
        <taxon>Serpulaceae</taxon>
        <taxon>Serpula</taxon>
    </lineage>
</organism>
<accession>F8PUJ4</accession>
<gene>
    <name evidence="2" type="ORF">SERLA73DRAFT_72782</name>
</gene>
<dbReference type="HOGENOM" id="CLU_1960909_0_0_1"/>
<proteinExistence type="predicted"/>
<dbReference type="Proteomes" id="UP000008063">
    <property type="component" value="Unassembled WGS sequence"/>
</dbReference>
<sequence>MAPENPVDERIADRISPTRPWTATIVSAEQLTAKKDIIGPNRHVNKLNMSFRITRRINKLLSERDHFPLPSPVGLVVVSSDFHLGVDRGAFFTEFRHATMHKGYRKISMPPQENSGQILCPDGPAHAI</sequence>
<dbReference type="EMBL" id="GL945479">
    <property type="protein sequence ID" value="EGO00029.1"/>
    <property type="molecule type" value="Genomic_DNA"/>
</dbReference>
<protein>
    <submittedName>
        <fullName evidence="2">Uncharacterized protein</fullName>
    </submittedName>
</protein>
<evidence type="ECO:0000313" key="3">
    <source>
        <dbReference type="Proteomes" id="UP000008063"/>
    </source>
</evidence>
<evidence type="ECO:0000313" key="2">
    <source>
        <dbReference type="EMBL" id="EGO00029.1"/>
    </source>
</evidence>
<dbReference type="InParanoid" id="F8PUJ4"/>
<dbReference type="AlphaFoldDB" id="F8PUJ4"/>
<feature type="region of interest" description="Disordered" evidence="1">
    <location>
        <begin position="107"/>
        <end position="128"/>
    </location>
</feature>
<evidence type="ECO:0000256" key="1">
    <source>
        <dbReference type="SAM" id="MobiDB-lite"/>
    </source>
</evidence>
<reference evidence="3" key="1">
    <citation type="journal article" date="2011" name="Science">
        <title>The plant cell wall-decomposing machinery underlies the functional diversity of forest fungi.</title>
        <authorList>
            <person name="Eastwood D.C."/>
            <person name="Floudas D."/>
            <person name="Binder M."/>
            <person name="Majcherczyk A."/>
            <person name="Schneider P."/>
            <person name="Aerts A."/>
            <person name="Asiegbu F.O."/>
            <person name="Baker S.E."/>
            <person name="Barry K."/>
            <person name="Bendiksby M."/>
            <person name="Blumentritt M."/>
            <person name="Coutinho P.M."/>
            <person name="Cullen D."/>
            <person name="de Vries R.P."/>
            <person name="Gathman A."/>
            <person name="Goodell B."/>
            <person name="Henrissat B."/>
            <person name="Ihrmark K."/>
            <person name="Kauserud H."/>
            <person name="Kohler A."/>
            <person name="LaButti K."/>
            <person name="Lapidus A."/>
            <person name="Lavin J.L."/>
            <person name="Lee Y.-H."/>
            <person name="Lindquist E."/>
            <person name="Lilly W."/>
            <person name="Lucas S."/>
            <person name="Morin E."/>
            <person name="Murat C."/>
            <person name="Oguiza J.A."/>
            <person name="Park J."/>
            <person name="Pisabarro A.G."/>
            <person name="Riley R."/>
            <person name="Rosling A."/>
            <person name="Salamov A."/>
            <person name="Schmidt O."/>
            <person name="Schmutz J."/>
            <person name="Skrede I."/>
            <person name="Stenlid J."/>
            <person name="Wiebenga A."/>
            <person name="Xie X."/>
            <person name="Kuees U."/>
            <person name="Hibbett D.S."/>
            <person name="Hoffmeister D."/>
            <person name="Hoegberg N."/>
            <person name="Martin F."/>
            <person name="Grigoriev I.V."/>
            <person name="Watkinson S.C."/>
        </authorList>
    </citation>
    <scope>NUCLEOTIDE SEQUENCE [LARGE SCALE GENOMIC DNA]</scope>
    <source>
        <strain evidence="3">strain S7.3</strain>
    </source>
</reference>
<name>F8PUJ4_SERL3</name>